<feature type="repeat" description="ANK" evidence="3">
    <location>
        <begin position="588"/>
        <end position="620"/>
    </location>
</feature>
<dbReference type="Gene3D" id="1.25.40.20">
    <property type="entry name" value="Ankyrin repeat-containing domain"/>
    <property type="match status" value="5"/>
</dbReference>
<dbReference type="Pfam" id="PF12796">
    <property type="entry name" value="Ank_2"/>
    <property type="match status" value="4"/>
</dbReference>
<dbReference type="PROSITE" id="PS50088">
    <property type="entry name" value="ANK_REPEAT"/>
    <property type="match status" value="10"/>
</dbReference>
<feature type="repeat" description="ANK" evidence="3">
    <location>
        <begin position="890"/>
        <end position="924"/>
    </location>
</feature>
<dbReference type="InterPro" id="IPR036770">
    <property type="entry name" value="Ankyrin_rpt-contain_sf"/>
</dbReference>
<proteinExistence type="predicted"/>
<feature type="repeat" description="ANK" evidence="3">
    <location>
        <begin position="1931"/>
        <end position="1968"/>
    </location>
</feature>
<comment type="caution">
    <text evidence="6">The sequence shown here is derived from an EMBL/GenBank/DDBJ whole genome shotgun (WGS) entry which is preliminary data.</text>
</comment>
<evidence type="ECO:0000256" key="3">
    <source>
        <dbReference type="PROSITE-ProRule" id="PRU00023"/>
    </source>
</evidence>
<dbReference type="Proteomes" id="UP000654918">
    <property type="component" value="Unassembled WGS sequence"/>
</dbReference>
<feature type="repeat" description="ANK" evidence="3">
    <location>
        <begin position="1217"/>
        <end position="1249"/>
    </location>
</feature>
<dbReference type="InterPro" id="IPR002110">
    <property type="entry name" value="Ankyrin_rpt"/>
</dbReference>
<feature type="domain" description="Nephrocystin 3-like N-terminal" evidence="5">
    <location>
        <begin position="66"/>
        <end position="228"/>
    </location>
</feature>
<feature type="repeat" description="ANK" evidence="3">
    <location>
        <begin position="925"/>
        <end position="959"/>
    </location>
</feature>
<protein>
    <recommendedName>
        <fullName evidence="5">Nephrocystin 3-like N-terminal domain-containing protein</fullName>
    </recommendedName>
</protein>
<dbReference type="Pfam" id="PF00023">
    <property type="entry name" value="Ank"/>
    <property type="match status" value="3"/>
</dbReference>
<feature type="compositionally biased region" description="Basic and acidic residues" evidence="4">
    <location>
        <begin position="1782"/>
        <end position="1798"/>
    </location>
</feature>
<dbReference type="PROSITE" id="PS50297">
    <property type="entry name" value="ANK_REP_REGION"/>
    <property type="match status" value="8"/>
</dbReference>
<accession>A0A8H6KFB0</accession>
<evidence type="ECO:0000256" key="1">
    <source>
        <dbReference type="ARBA" id="ARBA00022737"/>
    </source>
</evidence>
<dbReference type="Gene3D" id="3.40.50.300">
    <property type="entry name" value="P-loop containing nucleotide triphosphate hydrolases"/>
    <property type="match status" value="1"/>
</dbReference>
<keyword evidence="2 3" id="KW-0040">ANK repeat</keyword>
<dbReference type="PANTHER" id="PTHR24126:SF14">
    <property type="entry name" value="ANK_REP_REGION DOMAIN-CONTAINING PROTEIN"/>
    <property type="match status" value="1"/>
</dbReference>
<keyword evidence="7" id="KW-1185">Reference proteome</keyword>
<feature type="repeat" description="ANK" evidence="3">
    <location>
        <begin position="697"/>
        <end position="729"/>
    </location>
</feature>
<dbReference type="PRINTS" id="PR01415">
    <property type="entry name" value="ANKYRIN"/>
</dbReference>
<feature type="repeat" description="ANK" evidence="3">
    <location>
        <begin position="1127"/>
        <end position="1158"/>
    </location>
</feature>
<dbReference type="InterPro" id="IPR027417">
    <property type="entry name" value="P-loop_NTPase"/>
</dbReference>
<name>A0A8H6KFB0_9PEZI</name>
<evidence type="ECO:0000313" key="7">
    <source>
        <dbReference type="Proteomes" id="UP000654918"/>
    </source>
</evidence>
<sequence>MPSPPSDGGDSDAVVLDRDDVSNYNPENILPESSETIAKLRAWLQPTSYDSESGEYRKHLSSHAAGTGNWLTATAAYKKWLGDENDGFLWIKGIPGSGKSVMASKIIRELSLANPGTPILYFFFRHIIDANHEPAALLRDWLDQILLYSPPLQKQIKEYVENERSLSSMSMDDLWKHLRMAFSGLHAKVFCVADALDEMDRGNEQFLGALADLSSWKPHKVKLLVTSRPVAAVVIPLRSATFSHVRLEETLVDKDISTYVQAGLQTSKIAPEDQQLIKEAIPGRANGLFLYAKLAMDAFLEPNANIQLVLDSLPADLNFMYTDLLREHSRRSGVPDDIQLVILQSVTHATRPLRLLEIAEMIKVTDPGGSQRDLRTVKDLIRAACGPLLEILPDETVCVIHHSFTEYLKGATRSAGDTEYPILEYGVTHAGLGLACLRYMRAAHSSFPGGKALTGGEIGELHLEFPFMEYAASNWHVHIAKSTAAGHDQTEVNRELDMYVKSDDRLWAQICSLSGMNGQSRRTVLHVCAICGLSEWAKHLIATGGVDVDAVDSNGSTPLFLASRYGKVDVARVLIANGANADQHEKRAGLKPLHKAAGNNHADIVKLLLAAGVDPLTEKTRENPARRCGNAPRTVGQTPLMYACHNGHLESFEAFLPYLKDSETLHRALAWAAERGRSKIVSRILAQPGVDVNLKVRGGAPLFRAATNGSIQTVLTLLKRGADPSILCHPDEEFGGVGARCGLKTSLDDGYTALFVACSSSSMYKGMRGDPVALREVLDLFIENGADVHQRTHDGRTLLHSAFNDPVWMRLLLDRGVDPNLGRDDGRTPLHEVMRTDCMALLVENGKADVNSVAHSTGKTPLLYLLNGHYPTSAIKLLEYGPDCNIVDKDGNGALHIALSSYGSTSDIVDALLRAGSDPNLKNKAGQTPLDIMDLNNGKMAEMMGRLIKAGADINARDRDGATILFRTVKVRVSGRNAPHKDIEALLNQGACKDVRDFKGRTLLHQAVQNHEGIPEMPRRFTDALPSRLDFLLGLGLDPQATDHQGNTLLHELSLHKNTAFSVNEFFPVWDQLLGLGLSLDQANHRGRTPLHNLACVAHRGKWMATSTTMIAYIIPKVGNVNAADQDGITPLHMAVTTSEYITKRLLEAGANPRLPTRQDLTPLHLAAKSKQSNIVGLLIDALFTLSGTQKDRGPPGAWLADEHNEPVPGVNVQDSLGRTPLWYACESGRPEVVYMLLKAGADVHIGDLREAIDAFELEQDLWSRPRSRDPDNRDAGGLVHEDDSRPSDGSGYQGTLLLHPFRDTTRLAEIIEMLLDHGADLSDRSPFAPLRYDTQDVSMTKTDLGCRDYTLTCLTEARERRGLKGPRHPKPTEHEYRKVSFDELFVKYRQDAITRALGEFQHLTPGNPNHFLFVSRMMRRDYEAIEVLFHLGTNFLVGHSYHGSDSNLGMLIKGGFASLVDKIGWLEAERQHEKGIWHAAGDEERPGLSYNPKRDEKEAENGWRTTKQPFLAMAVQEELPVFEAVSLLVDKFGVDVDERYHQGPPEESALHYVARGYYWWNVGQALPFLISRGANLNLRNGKGQTPLHLALDSGRNGCAGPYHLDAARLLILAGADVNAADGSGKTCLAYAANDVSMVRVLMENGAEVKADAVFAAIDECQADGLEALLSAGVSPNLRYKKNSADDDSRCFTHRWSRTDLANGEMYPLHHAVTMLKRPESAVMPKERKLTVCKMIEILLTHGADPLAKFTRCTMRECSHQASDEVLLNNQLSGFPSESFNEEAKDESKKADSTAESEKHEECVVLHQLIKDGHIVDPILTALDLDWDFPDARGRTPLLAACYSRQGPDQPFGSLVENTSKSDMPTERSLFEHLVQLGADPEVRDFDGSNALHHMLRKRKFMETGHPAPIIKSLEYMIVNYPGTINQRDKDGKTPLHLAVNRAAEDKKTTTEAEMLFKAGADTLVADNEGTTVLHILARRLRYKALQPLLQELIARGCDVNARDHLGESPLFKYLEDFPVLQSSRREVLWFYEEETKLWDEDAALAIFEKAGADFALRNYEGLGLLHVAAKGDCERFKKLMARGLDPMAEDNHRKTALDVAAASAEYRALPMRGVSENSTELNGQIRLQIRPSADMPRIKWDHAGVYPLTLWAYPADEPGVNMHATDRDEN</sequence>
<evidence type="ECO:0000256" key="2">
    <source>
        <dbReference type="ARBA" id="ARBA00023043"/>
    </source>
</evidence>
<dbReference type="SUPFAM" id="SSF48403">
    <property type="entry name" value="Ankyrin repeat"/>
    <property type="match status" value="4"/>
</dbReference>
<organism evidence="6 7">
    <name type="scientific">Colletotrichum plurivorum</name>
    <dbReference type="NCBI Taxonomy" id="2175906"/>
    <lineage>
        <taxon>Eukaryota</taxon>
        <taxon>Fungi</taxon>
        <taxon>Dikarya</taxon>
        <taxon>Ascomycota</taxon>
        <taxon>Pezizomycotina</taxon>
        <taxon>Sordariomycetes</taxon>
        <taxon>Hypocreomycetidae</taxon>
        <taxon>Glomerellales</taxon>
        <taxon>Glomerellaceae</taxon>
        <taxon>Colletotrichum</taxon>
        <taxon>Colletotrichum orchidearum species complex</taxon>
    </lineage>
</organism>
<evidence type="ECO:0000256" key="4">
    <source>
        <dbReference type="SAM" id="MobiDB-lite"/>
    </source>
</evidence>
<feature type="region of interest" description="Disordered" evidence="4">
    <location>
        <begin position="1777"/>
        <end position="1798"/>
    </location>
</feature>
<dbReference type="EMBL" id="WIGO01000100">
    <property type="protein sequence ID" value="KAF6829995.1"/>
    <property type="molecule type" value="Genomic_DNA"/>
</dbReference>
<dbReference type="InterPro" id="IPR056884">
    <property type="entry name" value="NPHP3-like_N"/>
</dbReference>
<feature type="repeat" description="ANK" evidence="3">
    <location>
        <begin position="1583"/>
        <end position="1623"/>
    </location>
</feature>
<feature type="repeat" description="ANK" evidence="3">
    <location>
        <begin position="554"/>
        <end position="586"/>
    </location>
</feature>
<dbReference type="Pfam" id="PF24883">
    <property type="entry name" value="NPHP3_N"/>
    <property type="match status" value="1"/>
</dbReference>
<dbReference type="PANTHER" id="PTHR24126">
    <property type="entry name" value="ANKYRIN REPEAT, PH AND SEC7 DOMAIN CONTAINING PROTEIN SECG-RELATED"/>
    <property type="match status" value="1"/>
</dbReference>
<keyword evidence="1" id="KW-0677">Repeat</keyword>
<dbReference type="SMART" id="SM00248">
    <property type="entry name" value="ANK"/>
    <property type="match status" value="24"/>
</dbReference>
<feature type="region of interest" description="Disordered" evidence="4">
    <location>
        <begin position="1265"/>
        <end position="1294"/>
    </location>
</feature>
<feature type="compositionally biased region" description="Basic and acidic residues" evidence="4">
    <location>
        <begin position="1265"/>
        <end position="1287"/>
    </location>
</feature>
<gene>
    <name evidence="6" type="ORF">CPLU01_07610</name>
</gene>
<feature type="repeat" description="ANK" evidence="3">
    <location>
        <begin position="1969"/>
        <end position="2005"/>
    </location>
</feature>
<evidence type="ECO:0000259" key="5">
    <source>
        <dbReference type="Pfam" id="PF24883"/>
    </source>
</evidence>
<dbReference type="SUPFAM" id="SSF52540">
    <property type="entry name" value="P-loop containing nucleoside triphosphate hydrolases"/>
    <property type="match status" value="1"/>
</dbReference>
<evidence type="ECO:0000313" key="6">
    <source>
        <dbReference type="EMBL" id="KAF6829995.1"/>
    </source>
</evidence>
<reference evidence="6" key="1">
    <citation type="journal article" date="2020" name="Phytopathology">
        <title>Genome Sequence Resources of Colletotrichum truncatum, C. plurivorum, C. musicola, and C. sojae: Four Species Pathogenic to Soybean (Glycine max).</title>
        <authorList>
            <person name="Rogerio F."/>
            <person name="Boufleur T.R."/>
            <person name="Ciampi-Guillardi M."/>
            <person name="Sukno S.A."/>
            <person name="Thon M.R."/>
            <person name="Massola Junior N.S."/>
            <person name="Baroncelli R."/>
        </authorList>
    </citation>
    <scope>NUCLEOTIDE SEQUENCE</scope>
    <source>
        <strain evidence="6">LFN00145</strain>
    </source>
</reference>